<evidence type="ECO:0000313" key="1">
    <source>
        <dbReference type="EMBL" id="GJC90982.1"/>
    </source>
</evidence>
<comment type="caution">
    <text evidence="1">The sequence shown here is derived from an EMBL/GenBank/DDBJ whole genome shotgun (WGS) entry which is preliminary data.</text>
</comment>
<proteinExistence type="predicted"/>
<evidence type="ECO:0000313" key="2">
    <source>
        <dbReference type="Proteomes" id="UP001055172"/>
    </source>
</evidence>
<gene>
    <name evidence="1" type="ORF">ColLi_13820</name>
</gene>
<accession>A0AA37H1I8</accession>
<reference evidence="1 2" key="1">
    <citation type="submission" date="2021-07" db="EMBL/GenBank/DDBJ databases">
        <title>Genome data of Colletotrichum spaethianum.</title>
        <authorList>
            <person name="Utami Y.D."/>
            <person name="Hiruma K."/>
        </authorList>
    </citation>
    <scope>NUCLEOTIDE SEQUENCE [LARGE SCALE GENOMIC DNA]</scope>
    <source>
        <strain evidence="1 2">MAFF 242679</strain>
    </source>
</reference>
<sequence length="72" mass="8407">MSLTNNLFWTNNPDAEMSMNHTGLQRVLATKAETTEQLEIVQLVVMRSFCYPPVLKDFVLKMVDSTRQWQRC</sequence>
<protein>
    <submittedName>
        <fullName evidence="1">Uncharacterized protein</fullName>
    </submittedName>
</protein>
<dbReference type="Proteomes" id="UP001055172">
    <property type="component" value="Unassembled WGS sequence"/>
</dbReference>
<name>A0AA37H1I8_9PEZI</name>
<dbReference type="EMBL" id="BPPX01000064">
    <property type="protein sequence ID" value="GJC90982.1"/>
    <property type="molecule type" value="Genomic_DNA"/>
</dbReference>
<organism evidence="1 2">
    <name type="scientific">Colletotrichum liriopes</name>
    <dbReference type="NCBI Taxonomy" id="708192"/>
    <lineage>
        <taxon>Eukaryota</taxon>
        <taxon>Fungi</taxon>
        <taxon>Dikarya</taxon>
        <taxon>Ascomycota</taxon>
        <taxon>Pezizomycotina</taxon>
        <taxon>Sordariomycetes</taxon>
        <taxon>Hypocreomycetidae</taxon>
        <taxon>Glomerellales</taxon>
        <taxon>Glomerellaceae</taxon>
        <taxon>Colletotrichum</taxon>
        <taxon>Colletotrichum spaethianum species complex</taxon>
    </lineage>
</organism>
<dbReference type="AlphaFoldDB" id="A0AA37H1I8"/>
<keyword evidence="2" id="KW-1185">Reference proteome</keyword>